<evidence type="ECO:0000256" key="1">
    <source>
        <dbReference type="ARBA" id="ARBA00006678"/>
    </source>
</evidence>
<dbReference type="PANTHER" id="PTHR11953">
    <property type="entry name" value="EXOSOME COMPLEX COMPONENT"/>
    <property type="match status" value="1"/>
</dbReference>
<dbReference type="GO" id="GO:0016075">
    <property type="term" value="P:rRNA catabolic process"/>
    <property type="evidence" value="ECO:0007669"/>
    <property type="project" value="TreeGrafter"/>
</dbReference>
<keyword evidence="4" id="KW-1185">Reference proteome</keyword>
<dbReference type="InterPro" id="IPR020568">
    <property type="entry name" value="Ribosomal_Su5_D2-typ_SF"/>
</dbReference>
<dbReference type="InterPro" id="IPR001247">
    <property type="entry name" value="ExoRNase_PH_dom1"/>
</dbReference>
<dbReference type="VEuPathDB" id="MicrosporidiaDB:EROM_091230"/>
<dbReference type="Proteomes" id="UP000010094">
    <property type="component" value="Chromosome IXb"/>
</dbReference>
<name>I7APH5_ENCRO</name>
<dbReference type="GO" id="GO:0000176">
    <property type="term" value="C:nuclear exosome (RNase complex)"/>
    <property type="evidence" value="ECO:0007669"/>
    <property type="project" value="UniProtKB-ARBA"/>
</dbReference>
<dbReference type="OrthoDB" id="437922at2759"/>
<dbReference type="Pfam" id="PF01138">
    <property type="entry name" value="RNase_PH"/>
    <property type="match status" value="1"/>
</dbReference>
<dbReference type="GeneID" id="20564347"/>
<dbReference type="RefSeq" id="XP_009265236.1">
    <property type="nucleotide sequence ID" value="XM_009266961.1"/>
</dbReference>
<dbReference type="GO" id="GO:0003723">
    <property type="term" value="F:RNA binding"/>
    <property type="evidence" value="ECO:0007669"/>
    <property type="project" value="TreeGrafter"/>
</dbReference>
<evidence type="ECO:0000313" key="4">
    <source>
        <dbReference type="Proteomes" id="UP000010094"/>
    </source>
</evidence>
<dbReference type="InterPro" id="IPR027408">
    <property type="entry name" value="PNPase/RNase_PH_dom_sf"/>
</dbReference>
<proteinExistence type="inferred from homology"/>
<gene>
    <name evidence="3" type="ordered locus">EROM_091230</name>
</gene>
<reference evidence="3" key="1">
    <citation type="journal article" date="2012" name="Proc. Natl. Acad. Sci. U.S.A.">
        <title>Gain and loss of multiple functionally related, horizontally transferred genes in the reduced genomes of two microsporidian parasites.</title>
        <authorList>
            <person name="Pombert J.-F."/>
            <person name="Selman M."/>
            <person name="Burki F."/>
            <person name="Bardell F.T."/>
            <person name="Farinelli L."/>
            <person name="Solter L.F."/>
            <person name="Whitman D.W."/>
            <person name="Weiss L.M."/>
            <person name="Corradi N."/>
            <person name="Keeling P.J."/>
        </authorList>
    </citation>
    <scope>NUCLEOTIDE SEQUENCE [LARGE SCALE GENOMIC DNA]</scope>
    <source>
        <strain evidence="3">SJ-2008</strain>
    </source>
</reference>
<organism evidence="3 4">
    <name type="scientific">Encephalitozoon romaleae (strain SJ-2008)</name>
    <name type="common">Microsporidian parasite</name>
    <dbReference type="NCBI Taxonomy" id="1178016"/>
    <lineage>
        <taxon>Eukaryota</taxon>
        <taxon>Fungi</taxon>
        <taxon>Fungi incertae sedis</taxon>
        <taxon>Microsporidia</taxon>
        <taxon>Unikaryonidae</taxon>
        <taxon>Encephalitozoon</taxon>
    </lineage>
</organism>
<protein>
    <submittedName>
        <fullName evidence="3">Ribonuclease</fullName>
    </submittedName>
</protein>
<dbReference type="GO" id="GO:0000177">
    <property type="term" value="C:cytoplasmic exosome (RNase complex)"/>
    <property type="evidence" value="ECO:0007669"/>
    <property type="project" value="TreeGrafter"/>
</dbReference>
<accession>I7APH5</accession>
<dbReference type="KEGG" id="ero:EROM_091230"/>
<feature type="domain" description="Exoribonuclease phosphorolytic" evidence="2">
    <location>
        <begin position="29"/>
        <end position="128"/>
    </location>
</feature>
<dbReference type="EMBL" id="CP003527">
    <property type="protein sequence ID" value="AFN83739.1"/>
    <property type="molecule type" value="Genomic_DNA"/>
</dbReference>
<dbReference type="GO" id="GO:0005730">
    <property type="term" value="C:nucleolus"/>
    <property type="evidence" value="ECO:0007669"/>
    <property type="project" value="TreeGrafter"/>
</dbReference>
<dbReference type="GO" id="GO:0034475">
    <property type="term" value="P:U4 snRNA 3'-end processing"/>
    <property type="evidence" value="ECO:0007669"/>
    <property type="project" value="TreeGrafter"/>
</dbReference>
<evidence type="ECO:0000259" key="2">
    <source>
        <dbReference type="Pfam" id="PF01138"/>
    </source>
</evidence>
<dbReference type="SUPFAM" id="SSF54211">
    <property type="entry name" value="Ribosomal protein S5 domain 2-like"/>
    <property type="match status" value="1"/>
</dbReference>
<dbReference type="Gene3D" id="3.30.230.70">
    <property type="entry name" value="GHMP Kinase, N-terminal domain"/>
    <property type="match status" value="1"/>
</dbReference>
<dbReference type="InterPro" id="IPR050080">
    <property type="entry name" value="RNase_PH"/>
</dbReference>
<evidence type="ECO:0000313" key="3">
    <source>
        <dbReference type="EMBL" id="AFN83739.1"/>
    </source>
</evidence>
<dbReference type="HOGENOM" id="CLU_115515_0_0_1"/>
<sequence>MIVSEEGFREDGRRPRELRRVEVVRRMVGKKGVVDVRQGNTQVSVMCGGAKEAGKLDIEVEFYAVSRQEPVNEKRILEYEDVLLDIFSDILLPETSVGIKVVVREDGGSLLSTMVNCITLCLSYFGIPLMDMCYSATIGEHCIDLTSTEESQKIPVITVAYLMNRKSIAYLSLNGRIVCDKLQSSILEGVDACYSVGEHFKGFFSFSPVQ</sequence>
<dbReference type="InterPro" id="IPR036345">
    <property type="entry name" value="ExoRNase_PH_dom2_sf"/>
</dbReference>
<dbReference type="PANTHER" id="PTHR11953:SF0">
    <property type="entry name" value="EXOSOME COMPLEX COMPONENT RRP41"/>
    <property type="match status" value="1"/>
</dbReference>
<dbReference type="SUPFAM" id="SSF55666">
    <property type="entry name" value="Ribonuclease PH domain 2-like"/>
    <property type="match status" value="1"/>
</dbReference>
<comment type="similarity">
    <text evidence="1">Belongs to the RNase PH family.</text>
</comment>
<dbReference type="AlphaFoldDB" id="I7APH5"/>
<dbReference type="GO" id="GO:0071028">
    <property type="term" value="P:nuclear mRNA surveillance"/>
    <property type="evidence" value="ECO:0007669"/>
    <property type="project" value="TreeGrafter"/>
</dbReference>
<dbReference type="GO" id="GO:0071051">
    <property type="term" value="P:poly(A)-dependent snoRNA 3'-end processing"/>
    <property type="evidence" value="ECO:0007669"/>
    <property type="project" value="TreeGrafter"/>
</dbReference>